<dbReference type="PANTHER" id="PTHR46825:SF9">
    <property type="entry name" value="BETA-LACTAMASE-RELATED DOMAIN-CONTAINING PROTEIN"/>
    <property type="match status" value="1"/>
</dbReference>
<proteinExistence type="predicted"/>
<accession>A0A132U794</accession>
<protein>
    <recommendedName>
        <fullName evidence="2">SLH domain-containing protein</fullName>
    </recommendedName>
</protein>
<dbReference type="InterPro" id="IPR050491">
    <property type="entry name" value="AmpC-like"/>
</dbReference>
<dbReference type="AlphaFoldDB" id="A0A132U794"/>
<dbReference type="RefSeq" id="WP_060859846.1">
    <property type="nucleotide sequence ID" value="NZ_LIRB01000111.1"/>
</dbReference>
<dbReference type="Proteomes" id="UP000070475">
    <property type="component" value="Unassembled WGS sequence"/>
</dbReference>
<gene>
    <name evidence="3" type="ORF">AMQ84_07050</name>
</gene>
<evidence type="ECO:0000313" key="4">
    <source>
        <dbReference type="Proteomes" id="UP000070475"/>
    </source>
</evidence>
<dbReference type="SUPFAM" id="SSF56601">
    <property type="entry name" value="beta-lactamase/transpeptidase-like"/>
    <property type="match status" value="1"/>
</dbReference>
<dbReference type="PROSITE" id="PS51272">
    <property type="entry name" value="SLH"/>
    <property type="match status" value="2"/>
</dbReference>
<sequence>MTFKIMNVPRTLLTSALIFSLGLFTPVLYVVKPNVASAQSVGASASTAALGPSDPQEVAAFMDSFFARPEVKAALAGASVVIVNDGKVLLNKGYGYANVETKKPIDQSHTLFRLASISKTFTAMAVMQLAEQGKLDLDLDVNGYLKGMKIANRTGSPLTARDLMTHTSGFDFTDIPEDEGDPDGPVYRLDTFVADHMPTVIRKPGEAFRYDNYGYNLLGYLVECVSGQKFEDYIEKHIFKPLGMDNSRFVYTSELAAKLATPYDASGEPIAQYTTYPYNSPDGGLMSTSGDMARFMLAELNGGKLDNQAVLQEKTMQAMEQYSVSIHPDIPGVGYGFESSFPNFNNGQFVIDKSGAGSGFQSQQWLLPKQKTGLFIALNSAKDARKMRSLLFQSFMDHYFPKPITSPPSYMNTLKSELQYLEGTYSDLRLPAWHYEVEATNGGLLVTDAYGVHELKQLKDLLFIDETGRLAAFKKDDKGRIAYFEYNKADSWSERLPDVKQYADVPLDSPYAKDIRYLRQQGLLEREDPLNFNPEQSITRAQFIGWLIPTFGIKLSEEPIMFKDTMNSPYAAEIQTALEGGVVTGMLKGTFEPNRSITREEAAVILSRLLQLGLGIMPSAEVQLKGQTDAWALDGVQHIVASGYYGPEVTPDADGAFDYRSKQPMLRQEAAAMIHRYP</sequence>
<dbReference type="InterPro" id="IPR001119">
    <property type="entry name" value="SLH_dom"/>
</dbReference>
<evidence type="ECO:0000259" key="2">
    <source>
        <dbReference type="PROSITE" id="PS51272"/>
    </source>
</evidence>
<keyword evidence="1" id="KW-0472">Membrane</keyword>
<feature type="domain" description="SLH" evidence="2">
    <location>
        <begin position="557"/>
        <end position="620"/>
    </location>
</feature>
<reference evidence="3 4" key="1">
    <citation type="submission" date="2015-08" db="EMBL/GenBank/DDBJ databases">
        <title>Genomes of Paenibacillus riograndensis.</title>
        <authorList>
            <person name="Sant'Anna F.H."/>
            <person name="Souza R."/>
            <person name="Ambrosini A."/>
            <person name="Bach E."/>
            <person name="Fernandes G."/>
            <person name="Balsanelli E."/>
            <person name="Baura V.A."/>
            <person name="Pedrosa F.O."/>
            <person name="Souza E.M."/>
            <person name="Passaglia L."/>
        </authorList>
    </citation>
    <scope>NUCLEOTIDE SEQUENCE [LARGE SCALE GENOMIC DNA]</scope>
    <source>
        <strain evidence="3 4">CAS34</strain>
    </source>
</reference>
<keyword evidence="4" id="KW-1185">Reference proteome</keyword>
<keyword evidence="1" id="KW-0812">Transmembrane</keyword>
<dbReference type="Pfam" id="PF00144">
    <property type="entry name" value="Beta-lactamase"/>
    <property type="match status" value="1"/>
</dbReference>
<feature type="transmembrane region" description="Helical" evidence="1">
    <location>
        <begin position="12"/>
        <end position="31"/>
    </location>
</feature>
<dbReference type="Gene3D" id="3.40.710.10">
    <property type="entry name" value="DD-peptidase/beta-lactamase superfamily"/>
    <property type="match status" value="1"/>
</dbReference>
<dbReference type="InterPro" id="IPR001466">
    <property type="entry name" value="Beta-lactam-related"/>
</dbReference>
<keyword evidence="1" id="KW-1133">Transmembrane helix</keyword>
<feature type="domain" description="SLH" evidence="2">
    <location>
        <begin position="498"/>
        <end position="556"/>
    </location>
</feature>
<dbReference type="InterPro" id="IPR012338">
    <property type="entry name" value="Beta-lactam/transpept-like"/>
</dbReference>
<evidence type="ECO:0000313" key="3">
    <source>
        <dbReference type="EMBL" id="KWX79467.1"/>
    </source>
</evidence>
<organism evidence="3 4">
    <name type="scientific">Paenibacillus riograndensis</name>
    <dbReference type="NCBI Taxonomy" id="483937"/>
    <lineage>
        <taxon>Bacteria</taxon>
        <taxon>Bacillati</taxon>
        <taxon>Bacillota</taxon>
        <taxon>Bacilli</taxon>
        <taxon>Bacillales</taxon>
        <taxon>Paenibacillaceae</taxon>
        <taxon>Paenibacillus</taxon>
        <taxon>Paenibacillus sonchi group</taxon>
    </lineage>
</organism>
<dbReference type="EMBL" id="LIRB01000111">
    <property type="protein sequence ID" value="KWX79467.1"/>
    <property type="molecule type" value="Genomic_DNA"/>
</dbReference>
<dbReference type="OrthoDB" id="846150at2"/>
<comment type="caution">
    <text evidence="3">The sequence shown here is derived from an EMBL/GenBank/DDBJ whole genome shotgun (WGS) entry which is preliminary data.</text>
</comment>
<name>A0A132U794_9BACL</name>
<dbReference type="PATRIC" id="fig|483937.3.peg.4136"/>
<evidence type="ECO:0000256" key="1">
    <source>
        <dbReference type="SAM" id="Phobius"/>
    </source>
</evidence>
<dbReference type="Pfam" id="PF00395">
    <property type="entry name" value="SLH"/>
    <property type="match status" value="2"/>
</dbReference>
<dbReference type="PANTHER" id="PTHR46825">
    <property type="entry name" value="D-ALANYL-D-ALANINE-CARBOXYPEPTIDASE/ENDOPEPTIDASE AMPH"/>
    <property type="match status" value="1"/>
</dbReference>